<evidence type="ECO:0000313" key="3">
    <source>
        <dbReference type="Proteomes" id="UP001065322"/>
    </source>
</evidence>
<proteinExistence type="predicted"/>
<accession>A0ABY6A7F7</accession>
<name>A0ABY6A7F7_9GAMM</name>
<protein>
    <recommendedName>
        <fullName evidence="4">YfdX protein</fullName>
    </recommendedName>
</protein>
<evidence type="ECO:0000256" key="1">
    <source>
        <dbReference type="SAM" id="MobiDB-lite"/>
    </source>
</evidence>
<organism evidence="2 3">
    <name type="scientific">Thalassolituus hydrocarboniclasticus</name>
    <dbReference type="NCBI Taxonomy" id="2742796"/>
    <lineage>
        <taxon>Bacteria</taxon>
        <taxon>Pseudomonadati</taxon>
        <taxon>Pseudomonadota</taxon>
        <taxon>Gammaproteobacteria</taxon>
        <taxon>Oceanospirillales</taxon>
        <taxon>Oceanospirillaceae</taxon>
        <taxon>Thalassolituus</taxon>
    </lineage>
</organism>
<dbReference type="Proteomes" id="UP001065322">
    <property type="component" value="Chromosome"/>
</dbReference>
<evidence type="ECO:0000313" key="2">
    <source>
        <dbReference type="EMBL" id="UXD86186.1"/>
    </source>
</evidence>
<feature type="compositionally biased region" description="Polar residues" evidence="1">
    <location>
        <begin position="352"/>
        <end position="376"/>
    </location>
</feature>
<evidence type="ECO:0008006" key="4">
    <source>
        <dbReference type="Google" id="ProtNLM"/>
    </source>
</evidence>
<dbReference type="RefSeq" id="WP_260998164.1">
    <property type="nucleotide sequence ID" value="NZ_CP054475.1"/>
</dbReference>
<feature type="compositionally biased region" description="Polar residues" evidence="1">
    <location>
        <begin position="390"/>
        <end position="406"/>
    </location>
</feature>
<sequence>MPALIIVMVRAFLYTPAMIQGLFMLRFAFNSFSFSTPLLAGLLSLSLLSGCAAQRIANEDSLSQATNEKVRELGNDSERALSQAEAAYATANSEELSFYAPLHMEQMQQALKQARSHELAGDAQASIESSARVMSLLDSALKNKTRAQSALSPLFSQKVVLDDIKAGSVMSARYQREMKELRNLISMVEAGESDKVIDKSADVLKSLQQLELDTMLRLHWQPASDTLEKADDENADTHAPATFSDAELQVEKAAQIIRRHYQDRVLTENTGKEALRAAQHALYIAREAKNITRLDSAQAEQAVLDFEQYLHQLSTVLGAGDMRHMALKDQTLAIVQYAEEQARRRAAQQAQTNTGPLSQTAGPQTKNTQTAESAANNEEKTLENPKSEATAVNSAENTADSSATETGNKKPAPATPEQ</sequence>
<dbReference type="EMBL" id="CP054475">
    <property type="protein sequence ID" value="UXD86186.1"/>
    <property type="molecule type" value="Genomic_DNA"/>
</dbReference>
<gene>
    <name evidence="2" type="ORF">HUF19_01420</name>
</gene>
<keyword evidence="3" id="KW-1185">Reference proteome</keyword>
<reference evidence="3" key="1">
    <citation type="submission" date="2020-06" db="EMBL/GenBank/DDBJ databases">
        <title>Thalassolituus marinus alknpb1M-1, a hydrocarbon-degrading bacterium isolated from the deep-sea overlying water using an in-situ strategy from the South China Sea basin.</title>
        <authorList>
            <person name="Dong C."/>
            <person name="Chen Y."/>
            <person name="Shao Z."/>
        </authorList>
    </citation>
    <scope>NUCLEOTIDE SEQUENCE [LARGE SCALE GENOMIC DNA]</scope>
    <source>
        <strain evidence="3">alknpb1M-1</strain>
    </source>
</reference>
<feature type="compositionally biased region" description="Basic and acidic residues" evidence="1">
    <location>
        <begin position="377"/>
        <end position="386"/>
    </location>
</feature>
<feature type="region of interest" description="Disordered" evidence="1">
    <location>
        <begin position="345"/>
        <end position="418"/>
    </location>
</feature>